<comment type="caution">
    <text evidence="1">The sequence shown here is derived from an EMBL/GenBank/DDBJ whole genome shotgun (WGS) entry which is preliminary data.</text>
</comment>
<name>A0ACC0VNU7_9STRA</name>
<proteinExistence type="predicted"/>
<organism evidence="1 2">
    <name type="scientific">Peronosclerospora sorghi</name>
    <dbReference type="NCBI Taxonomy" id="230839"/>
    <lineage>
        <taxon>Eukaryota</taxon>
        <taxon>Sar</taxon>
        <taxon>Stramenopiles</taxon>
        <taxon>Oomycota</taxon>
        <taxon>Peronosporomycetes</taxon>
        <taxon>Peronosporales</taxon>
        <taxon>Peronosporaceae</taxon>
        <taxon>Peronosclerospora</taxon>
    </lineage>
</organism>
<accession>A0ACC0VNU7</accession>
<protein>
    <submittedName>
        <fullName evidence="1">Uncharacterized protein</fullName>
    </submittedName>
</protein>
<dbReference type="EMBL" id="CM047587">
    <property type="protein sequence ID" value="KAI9907872.1"/>
    <property type="molecule type" value="Genomic_DNA"/>
</dbReference>
<dbReference type="Proteomes" id="UP001163321">
    <property type="component" value="Chromosome 8"/>
</dbReference>
<keyword evidence="2" id="KW-1185">Reference proteome</keyword>
<evidence type="ECO:0000313" key="1">
    <source>
        <dbReference type="EMBL" id="KAI9907872.1"/>
    </source>
</evidence>
<gene>
    <name evidence="1" type="ORF">PsorP6_004660</name>
</gene>
<reference evidence="1 2" key="1">
    <citation type="journal article" date="2022" name="bioRxiv">
        <title>The genome of the oomycete Peronosclerospora sorghi, a cosmopolitan pathogen of maize and sorghum, is inflated with dispersed pseudogenes.</title>
        <authorList>
            <person name="Fletcher K."/>
            <person name="Martin F."/>
            <person name="Isakeit T."/>
            <person name="Cavanaugh K."/>
            <person name="Magill C."/>
            <person name="Michelmore R."/>
        </authorList>
    </citation>
    <scope>NUCLEOTIDE SEQUENCE [LARGE SCALE GENOMIC DNA]</scope>
    <source>
        <strain evidence="1">P6</strain>
    </source>
</reference>
<evidence type="ECO:0000313" key="2">
    <source>
        <dbReference type="Proteomes" id="UP001163321"/>
    </source>
</evidence>
<sequence length="136" mass="15396">MTVTISDRSVSYLKLPEKRPLESNMVGITFSWYAALSSQWWLNIKYDGSLTFKETLIGSSDVLMSISQGPGSGGISSSHKLQSREASPGSLSSSKGNNMNDHSEFEEENDLQNLIFPLHMYCRLYCNYPHYFLRSR</sequence>